<sequence length="273" mass="30075">MVSEPRSTTLGTNMPPLSWPSRDPLLNPLLSSRALLEINLGVPHILTRYRQLVGSLVYLTVTRPDIAYVVHISIYGCPCSDHYAAVIRILRYLKGTMFHGLHFSSKSSLVLRGFSDSDWDSDMTDRRSTTATAFSLATLLSHGAAKNNLSLPGPVLKLSIAFWPTLPKNLFGYVGYSQTWVRLNHPPLRYGVTITTPSRSLTTMSFMSAPNTSKLTAILFVNMLCAIPFAFSLFPLSINRPTSSPKLIYQDGFASLLPNSICLVPPPIKFEGG</sequence>
<feature type="non-terminal residue" evidence="2">
    <location>
        <position position="273"/>
    </location>
</feature>
<protein>
    <recommendedName>
        <fullName evidence="4">Mitochondrial protein</fullName>
    </recommendedName>
</protein>
<keyword evidence="3" id="KW-1185">Reference proteome</keyword>
<feature type="transmembrane region" description="Helical" evidence="1">
    <location>
        <begin position="215"/>
        <end position="236"/>
    </location>
</feature>
<comment type="caution">
    <text evidence="2">The sequence shown here is derived from an EMBL/GenBank/DDBJ whole genome shotgun (WGS) entry which is preliminary data.</text>
</comment>
<accession>A0AA38WH13</accession>
<dbReference type="AlphaFoldDB" id="A0AA38WH13"/>
<keyword evidence="1" id="KW-0472">Membrane</keyword>
<evidence type="ECO:0000256" key="1">
    <source>
        <dbReference type="SAM" id="Phobius"/>
    </source>
</evidence>
<name>A0AA38WH13_9ASTR</name>
<keyword evidence="1" id="KW-0812">Transmembrane</keyword>
<proteinExistence type="predicted"/>
<dbReference type="Proteomes" id="UP001172457">
    <property type="component" value="Chromosome 2"/>
</dbReference>
<dbReference type="PANTHER" id="PTHR11439:SF461">
    <property type="entry name" value="OS10G0432200 PROTEIN"/>
    <property type="match status" value="1"/>
</dbReference>
<dbReference type="PANTHER" id="PTHR11439">
    <property type="entry name" value="GAG-POL-RELATED RETROTRANSPOSON"/>
    <property type="match status" value="1"/>
</dbReference>
<evidence type="ECO:0000313" key="2">
    <source>
        <dbReference type="EMBL" id="KAJ9560857.1"/>
    </source>
</evidence>
<gene>
    <name evidence="2" type="ORF">OSB04_006017</name>
</gene>
<evidence type="ECO:0008006" key="4">
    <source>
        <dbReference type="Google" id="ProtNLM"/>
    </source>
</evidence>
<dbReference type="EMBL" id="JARYMX010000002">
    <property type="protein sequence ID" value="KAJ9560857.1"/>
    <property type="molecule type" value="Genomic_DNA"/>
</dbReference>
<reference evidence="2" key="1">
    <citation type="submission" date="2023-03" db="EMBL/GenBank/DDBJ databases">
        <title>Chromosome-scale reference genome and RAD-based genetic map of yellow starthistle (Centaurea solstitialis) reveal putative structural variation and QTLs associated with invader traits.</title>
        <authorList>
            <person name="Reatini B."/>
            <person name="Cang F.A."/>
            <person name="Jiang Q."/>
            <person name="Mckibben M.T.W."/>
            <person name="Barker M.S."/>
            <person name="Rieseberg L.H."/>
            <person name="Dlugosch K.M."/>
        </authorList>
    </citation>
    <scope>NUCLEOTIDE SEQUENCE</scope>
    <source>
        <strain evidence="2">CAN-66</strain>
        <tissue evidence="2">Leaf</tissue>
    </source>
</reference>
<keyword evidence="1" id="KW-1133">Transmembrane helix</keyword>
<organism evidence="2 3">
    <name type="scientific">Centaurea solstitialis</name>
    <name type="common">yellow star-thistle</name>
    <dbReference type="NCBI Taxonomy" id="347529"/>
    <lineage>
        <taxon>Eukaryota</taxon>
        <taxon>Viridiplantae</taxon>
        <taxon>Streptophyta</taxon>
        <taxon>Embryophyta</taxon>
        <taxon>Tracheophyta</taxon>
        <taxon>Spermatophyta</taxon>
        <taxon>Magnoliopsida</taxon>
        <taxon>eudicotyledons</taxon>
        <taxon>Gunneridae</taxon>
        <taxon>Pentapetalae</taxon>
        <taxon>asterids</taxon>
        <taxon>campanulids</taxon>
        <taxon>Asterales</taxon>
        <taxon>Asteraceae</taxon>
        <taxon>Carduoideae</taxon>
        <taxon>Cardueae</taxon>
        <taxon>Centaureinae</taxon>
        <taxon>Centaurea</taxon>
    </lineage>
</organism>
<evidence type="ECO:0000313" key="3">
    <source>
        <dbReference type="Proteomes" id="UP001172457"/>
    </source>
</evidence>